<dbReference type="AlphaFoldDB" id="A0AAD8HBC9"/>
<reference evidence="1" key="2">
    <citation type="submission" date="2023-05" db="EMBL/GenBank/DDBJ databases">
        <authorList>
            <person name="Schelkunov M.I."/>
        </authorList>
    </citation>
    <scope>NUCLEOTIDE SEQUENCE</scope>
    <source>
        <strain evidence="1">Hsosn_3</strain>
        <tissue evidence="1">Leaf</tissue>
    </source>
</reference>
<organism evidence="1 2">
    <name type="scientific">Heracleum sosnowskyi</name>
    <dbReference type="NCBI Taxonomy" id="360622"/>
    <lineage>
        <taxon>Eukaryota</taxon>
        <taxon>Viridiplantae</taxon>
        <taxon>Streptophyta</taxon>
        <taxon>Embryophyta</taxon>
        <taxon>Tracheophyta</taxon>
        <taxon>Spermatophyta</taxon>
        <taxon>Magnoliopsida</taxon>
        <taxon>eudicotyledons</taxon>
        <taxon>Gunneridae</taxon>
        <taxon>Pentapetalae</taxon>
        <taxon>asterids</taxon>
        <taxon>campanulids</taxon>
        <taxon>Apiales</taxon>
        <taxon>Apiaceae</taxon>
        <taxon>Apioideae</taxon>
        <taxon>apioid superclade</taxon>
        <taxon>Tordylieae</taxon>
        <taxon>Tordyliinae</taxon>
        <taxon>Heracleum</taxon>
    </lineage>
</organism>
<reference evidence="1" key="1">
    <citation type="submission" date="2023-02" db="EMBL/GenBank/DDBJ databases">
        <title>Genome of toxic invasive species Heracleum sosnowskyi carries increased number of genes despite the absence of recent whole-genome duplications.</title>
        <authorList>
            <person name="Schelkunov M."/>
            <person name="Shtratnikova V."/>
            <person name="Makarenko M."/>
            <person name="Klepikova A."/>
            <person name="Omelchenko D."/>
            <person name="Novikova G."/>
            <person name="Obukhova E."/>
            <person name="Bogdanov V."/>
            <person name="Penin A."/>
            <person name="Logacheva M."/>
        </authorList>
    </citation>
    <scope>NUCLEOTIDE SEQUENCE</scope>
    <source>
        <strain evidence="1">Hsosn_3</strain>
        <tissue evidence="1">Leaf</tissue>
    </source>
</reference>
<gene>
    <name evidence="1" type="ORF">POM88_039976</name>
</gene>
<accession>A0AAD8HBC9</accession>
<dbReference type="InterPro" id="IPR036047">
    <property type="entry name" value="F-box-like_dom_sf"/>
</dbReference>
<sequence>MEIRLDFLRYLETDAAVNILACLDDTSDLIRASLVSHFWCDFVVSNGLCKQLCLRKFPQLANIAYVTEPSHKVKNPTDVGSSTSLQWEALEREHRVYGSIFRALTKVKAINCVAEAFGASSTDNYPEESINNTLDPRDEILRRFSYWSSKGQKNPDVPETLIYRLKAGICLVTEIGIRPFRAYFQNGMPIYSAKSVRFRMGYPKSPTEISNLDLPVQQNADEKIIWTYTSPVFPMSQENVLQHFRLPEPVLCIGGFVQLEMLGRVQTQEMDEKYYICVSHVQVIGSPLFPAFDVDIFESSGKFTLKYYPEALQRTMSTGNSDPSTDLTLGTDERVWEHLEGLVEFLMQRNPDDDLNLIEWGGNMDDE</sequence>
<dbReference type="Proteomes" id="UP001237642">
    <property type="component" value="Unassembled WGS sequence"/>
</dbReference>
<protein>
    <submittedName>
        <fullName evidence="1">F-box protein</fullName>
    </submittedName>
</protein>
<dbReference type="EMBL" id="JAUIZM010000009">
    <property type="protein sequence ID" value="KAK1364415.1"/>
    <property type="molecule type" value="Genomic_DNA"/>
</dbReference>
<dbReference type="PANTHER" id="PTHR39741:SF14">
    <property type="entry name" value="F-BOX DOMAIN-CONTAINING PROTEIN"/>
    <property type="match status" value="1"/>
</dbReference>
<keyword evidence="2" id="KW-1185">Reference proteome</keyword>
<dbReference type="Gene3D" id="1.20.1280.50">
    <property type="match status" value="1"/>
</dbReference>
<dbReference type="InterPro" id="IPR055336">
    <property type="entry name" value="At4g00755-like"/>
</dbReference>
<dbReference type="PANTHER" id="PTHR39741">
    <property type="entry name" value="F-BOX DOMAIN CONTAINING PROTEIN, EXPRESSED"/>
    <property type="match status" value="1"/>
</dbReference>
<dbReference type="SUPFAM" id="SSF81383">
    <property type="entry name" value="F-box domain"/>
    <property type="match status" value="1"/>
</dbReference>
<name>A0AAD8HBC9_9APIA</name>
<comment type="caution">
    <text evidence="1">The sequence shown here is derived from an EMBL/GenBank/DDBJ whole genome shotgun (WGS) entry which is preliminary data.</text>
</comment>
<evidence type="ECO:0000313" key="1">
    <source>
        <dbReference type="EMBL" id="KAK1364415.1"/>
    </source>
</evidence>
<evidence type="ECO:0000313" key="2">
    <source>
        <dbReference type="Proteomes" id="UP001237642"/>
    </source>
</evidence>
<proteinExistence type="predicted"/>